<keyword evidence="3" id="KW-1185">Reference proteome</keyword>
<organism evidence="2 3">
    <name type="scientific">Solanum commersonii</name>
    <name type="common">Commerson's wild potato</name>
    <name type="synonym">Commerson's nightshade</name>
    <dbReference type="NCBI Taxonomy" id="4109"/>
    <lineage>
        <taxon>Eukaryota</taxon>
        <taxon>Viridiplantae</taxon>
        <taxon>Streptophyta</taxon>
        <taxon>Embryophyta</taxon>
        <taxon>Tracheophyta</taxon>
        <taxon>Spermatophyta</taxon>
        <taxon>Magnoliopsida</taxon>
        <taxon>eudicotyledons</taxon>
        <taxon>Gunneridae</taxon>
        <taxon>Pentapetalae</taxon>
        <taxon>asterids</taxon>
        <taxon>lamiids</taxon>
        <taxon>Solanales</taxon>
        <taxon>Solanaceae</taxon>
        <taxon>Solanoideae</taxon>
        <taxon>Solaneae</taxon>
        <taxon>Solanum</taxon>
    </lineage>
</organism>
<evidence type="ECO:0000256" key="1">
    <source>
        <dbReference type="SAM" id="SignalP"/>
    </source>
</evidence>
<sequence>MNFILTFMLLTANTLEESGFEPLYKQIFTTDPNELIKHPTYTIVKSFEERVFSFYSRTIVNSQRLKTKCRVDVFHTKEVH</sequence>
<gene>
    <name evidence="2" type="ORF">H5410_025416</name>
</gene>
<comment type="caution">
    <text evidence="2">The sequence shown here is derived from an EMBL/GenBank/DDBJ whole genome shotgun (WGS) entry which is preliminary data.</text>
</comment>
<accession>A0A9J5YXW3</accession>
<reference evidence="2 3" key="1">
    <citation type="submission" date="2020-09" db="EMBL/GenBank/DDBJ databases">
        <title>De no assembly of potato wild relative species, Solanum commersonii.</title>
        <authorList>
            <person name="Cho K."/>
        </authorList>
    </citation>
    <scope>NUCLEOTIDE SEQUENCE [LARGE SCALE GENOMIC DNA]</scope>
    <source>
        <strain evidence="2">LZ3.2</strain>
        <tissue evidence="2">Leaf</tissue>
    </source>
</reference>
<feature type="chain" id="PRO_5039951467" evidence="1">
    <location>
        <begin position="20"/>
        <end position="80"/>
    </location>
</feature>
<keyword evidence="1" id="KW-0732">Signal</keyword>
<dbReference type="Proteomes" id="UP000824120">
    <property type="component" value="Chromosome 5"/>
</dbReference>
<feature type="signal peptide" evidence="1">
    <location>
        <begin position="1"/>
        <end position="19"/>
    </location>
</feature>
<dbReference type="AlphaFoldDB" id="A0A9J5YXW3"/>
<name>A0A9J5YXW3_SOLCO</name>
<evidence type="ECO:0000313" key="3">
    <source>
        <dbReference type="Proteomes" id="UP000824120"/>
    </source>
</evidence>
<proteinExistence type="predicted"/>
<evidence type="ECO:0000313" key="2">
    <source>
        <dbReference type="EMBL" id="KAG5603924.1"/>
    </source>
</evidence>
<protein>
    <submittedName>
        <fullName evidence="2">Uncharacterized protein</fullName>
    </submittedName>
</protein>
<dbReference type="EMBL" id="JACXVP010000005">
    <property type="protein sequence ID" value="KAG5603924.1"/>
    <property type="molecule type" value="Genomic_DNA"/>
</dbReference>